<name>A0A0H2RK71_9AGAM</name>
<dbReference type="AlphaFoldDB" id="A0A0H2RK71"/>
<feature type="coiled-coil region" evidence="1">
    <location>
        <begin position="15"/>
        <end position="49"/>
    </location>
</feature>
<dbReference type="Pfam" id="PF03357">
    <property type="entry name" value="Snf7"/>
    <property type="match status" value="1"/>
</dbReference>
<dbReference type="FunCoup" id="A0A0H2RK71">
    <property type="interactions" value="406"/>
</dbReference>
<dbReference type="GO" id="GO:0007034">
    <property type="term" value="P:vacuolar transport"/>
    <property type="evidence" value="ECO:0007669"/>
    <property type="project" value="InterPro"/>
</dbReference>
<proteinExistence type="predicted"/>
<evidence type="ECO:0000256" key="2">
    <source>
        <dbReference type="SAM" id="MobiDB-lite"/>
    </source>
</evidence>
<keyword evidence="4" id="KW-1185">Reference proteome</keyword>
<dbReference type="InterPro" id="IPR005024">
    <property type="entry name" value="Snf7_fam"/>
</dbReference>
<dbReference type="STRING" id="27342.A0A0H2RK71"/>
<feature type="compositionally biased region" description="Basic and acidic residues" evidence="2">
    <location>
        <begin position="231"/>
        <end position="241"/>
    </location>
</feature>
<feature type="region of interest" description="Disordered" evidence="2">
    <location>
        <begin position="186"/>
        <end position="241"/>
    </location>
</feature>
<evidence type="ECO:0000256" key="1">
    <source>
        <dbReference type="SAM" id="Coils"/>
    </source>
</evidence>
<keyword evidence="1" id="KW-0175">Coiled coil</keyword>
<reference evidence="3 4" key="1">
    <citation type="submission" date="2015-04" db="EMBL/GenBank/DDBJ databases">
        <title>Complete genome sequence of Schizopora paradoxa KUC8140, a cosmopolitan wood degrader in East Asia.</title>
        <authorList>
            <consortium name="DOE Joint Genome Institute"/>
            <person name="Min B."/>
            <person name="Park H."/>
            <person name="Jang Y."/>
            <person name="Kim J.-J."/>
            <person name="Kim K.H."/>
            <person name="Pangilinan J."/>
            <person name="Lipzen A."/>
            <person name="Riley R."/>
            <person name="Grigoriev I.V."/>
            <person name="Spatafora J.W."/>
            <person name="Choi I.-G."/>
        </authorList>
    </citation>
    <scope>NUCLEOTIDE SEQUENCE [LARGE SCALE GENOMIC DNA]</scope>
    <source>
        <strain evidence="3 4">KUC8140</strain>
    </source>
</reference>
<dbReference type="Proteomes" id="UP000053477">
    <property type="component" value="Unassembled WGS sequence"/>
</dbReference>
<organism evidence="3 4">
    <name type="scientific">Schizopora paradoxa</name>
    <dbReference type="NCBI Taxonomy" id="27342"/>
    <lineage>
        <taxon>Eukaryota</taxon>
        <taxon>Fungi</taxon>
        <taxon>Dikarya</taxon>
        <taxon>Basidiomycota</taxon>
        <taxon>Agaricomycotina</taxon>
        <taxon>Agaricomycetes</taxon>
        <taxon>Hymenochaetales</taxon>
        <taxon>Schizoporaceae</taxon>
        <taxon>Schizopora</taxon>
    </lineage>
</organism>
<dbReference type="InParanoid" id="A0A0H2RK71"/>
<protein>
    <submittedName>
        <fullName evidence="3">Snf7-domain-containing protein</fullName>
    </submittedName>
</protein>
<sequence length="241" mass="27022">MNIMEMLFGRTETPAEKMRRTQRTLNKAMRELDKERQKLEVQEKKLVGDIKKSAQEGKLGACKVMAKDLIRTRRYNQRFRDIRTNLQGVSLNMQSSRSQQQMAESMKVATTAMRGMSRTLNIPNMQKIMTEFERENMAMEMKGEMMSDAVDDVMDEEAEDEEEGDAVLKQVLDEIDVDLSQKLMETPATNLAEPMANSRQAVAIGDHGGLSSAPGNDTSGSGGGLPDEDDLQARLDALRRG</sequence>
<evidence type="ECO:0000313" key="4">
    <source>
        <dbReference type="Proteomes" id="UP000053477"/>
    </source>
</evidence>
<dbReference type="PANTHER" id="PTHR10476">
    <property type="entry name" value="CHARGED MULTIVESICULAR BODY PROTEIN"/>
    <property type="match status" value="1"/>
</dbReference>
<evidence type="ECO:0000313" key="3">
    <source>
        <dbReference type="EMBL" id="KLO11997.1"/>
    </source>
</evidence>
<dbReference type="Gene3D" id="6.10.140.1230">
    <property type="match status" value="1"/>
</dbReference>
<dbReference type="OrthoDB" id="10252926at2759"/>
<gene>
    <name evidence="3" type="ORF">SCHPADRAFT_854472</name>
</gene>
<dbReference type="EMBL" id="KQ085987">
    <property type="protein sequence ID" value="KLO11997.1"/>
    <property type="molecule type" value="Genomic_DNA"/>
</dbReference>
<accession>A0A0H2RK71</accession>